<evidence type="ECO:0000313" key="9">
    <source>
        <dbReference type="Proteomes" id="UP000250557"/>
    </source>
</evidence>
<feature type="chain" id="PRO_5042055927" evidence="6">
    <location>
        <begin position="20"/>
        <end position="246"/>
    </location>
</feature>
<evidence type="ECO:0000313" key="8">
    <source>
        <dbReference type="EMBL" id="QTE50979.1"/>
    </source>
</evidence>
<name>A0AAE6JIP0_9SPHI</name>
<evidence type="ECO:0000256" key="6">
    <source>
        <dbReference type="SAM" id="SignalP"/>
    </source>
</evidence>
<evidence type="ECO:0000313" key="10">
    <source>
        <dbReference type="Proteomes" id="UP000663940"/>
    </source>
</evidence>
<comment type="similarity">
    <text evidence="2">Belongs to the prokaryotic sulfate-binding protein family.</text>
</comment>
<dbReference type="PANTHER" id="PTHR30368:SF2">
    <property type="entry name" value="SULFATE-BINDING PROTEIN"/>
    <property type="match status" value="1"/>
</dbReference>
<dbReference type="GO" id="GO:0042597">
    <property type="term" value="C:periplasmic space"/>
    <property type="evidence" value="ECO:0007669"/>
    <property type="project" value="UniProtKB-SubCell"/>
</dbReference>
<gene>
    <name evidence="7" type="ORF">DIU31_024345</name>
    <name evidence="8" type="ORF">J3L21_03095</name>
</gene>
<dbReference type="PANTHER" id="PTHR30368">
    <property type="entry name" value="SULFATE-BINDING PROTEIN"/>
    <property type="match status" value="1"/>
</dbReference>
<dbReference type="GO" id="GO:0140104">
    <property type="term" value="F:molecular carrier activity"/>
    <property type="evidence" value="ECO:0007669"/>
    <property type="project" value="InterPro"/>
</dbReference>
<feature type="signal peptide" evidence="6">
    <location>
        <begin position="1"/>
        <end position="19"/>
    </location>
</feature>
<sequence>MRKYLILMLFTGFVKAGFAQSDTLHVYGPGGPYSAVSACAVAFTTKTGIPVKVVAGPEEKWITSAQQNADIIFEGAEYMLTLFDQQHPGITDPSTRSELYKRAVAILVRPGNPKHIKGLADLAKPGIKVLDVNGAGQLGLWEDLAGRDNLIAGIQKNIAGSFPDTALGIDAWKKNSSYDVWITYASWHENLWDATDIVRLPSNQVLYRGTPLAITAKSMHRKQALDFVHYMQGNEGHQIFRRWGWE</sequence>
<dbReference type="EMBL" id="CP071880">
    <property type="protein sequence ID" value="QTE50979.1"/>
    <property type="molecule type" value="Genomic_DNA"/>
</dbReference>
<evidence type="ECO:0000256" key="5">
    <source>
        <dbReference type="ARBA" id="ARBA00022764"/>
    </source>
</evidence>
<dbReference type="InterPro" id="IPR005669">
    <property type="entry name" value="Thiosulph/SO4-bd"/>
</dbReference>
<dbReference type="EMBL" id="CP043451">
    <property type="protein sequence ID" value="QEM06492.1"/>
    <property type="molecule type" value="Genomic_DNA"/>
</dbReference>
<dbReference type="CDD" id="cd13519">
    <property type="entry name" value="PBP2_PEB3_AcfC"/>
    <property type="match status" value="1"/>
</dbReference>
<dbReference type="SUPFAM" id="SSF53850">
    <property type="entry name" value="Periplasmic binding protein-like II"/>
    <property type="match status" value="1"/>
</dbReference>
<dbReference type="Gene3D" id="3.40.190.10">
    <property type="entry name" value="Periplasmic binding protein-like II"/>
    <property type="match status" value="2"/>
</dbReference>
<keyword evidence="5" id="KW-0574">Periplasm</keyword>
<keyword evidence="3" id="KW-0813">Transport</keyword>
<dbReference type="Pfam" id="PF13531">
    <property type="entry name" value="SBP_bac_11"/>
    <property type="match status" value="1"/>
</dbReference>
<proteinExistence type="inferred from homology"/>
<evidence type="ECO:0000256" key="2">
    <source>
        <dbReference type="ARBA" id="ARBA00006099"/>
    </source>
</evidence>
<evidence type="ECO:0000313" key="7">
    <source>
        <dbReference type="EMBL" id="QEM06492.1"/>
    </source>
</evidence>
<evidence type="ECO:0000256" key="4">
    <source>
        <dbReference type="ARBA" id="ARBA00022729"/>
    </source>
</evidence>
<protein>
    <submittedName>
        <fullName evidence="8">Substrate-binding domain-containing protein</fullName>
    </submittedName>
</protein>
<organism evidence="7 9">
    <name type="scientific">Mucilaginibacter rubeus</name>
    <dbReference type="NCBI Taxonomy" id="2027860"/>
    <lineage>
        <taxon>Bacteria</taxon>
        <taxon>Pseudomonadati</taxon>
        <taxon>Bacteroidota</taxon>
        <taxon>Sphingobacteriia</taxon>
        <taxon>Sphingobacteriales</taxon>
        <taxon>Sphingobacteriaceae</taxon>
        <taxon>Mucilaginibacter</taxon>
    </lineage>
</organism>
<dbReference type="RefSeq" id="WP_112653462.1">
    <property type="nucleotide sequence ID" value="NZ_CP043451.1"/>
</dbReference>
<keyword evidence="10" id="KW-1185">Reference proteome</keyword>
<dbReference type="GO" id="GO:1902358">
    <property type="term" value="P:sulfate transmembrane transport"/>
    <property type="evidence" value="ECO:0007669"/>
    <property type="project" value="InterPro"/>
</dbReference>
<dbReference type="Proteomes" id="UP000250557">
    <property type="component" value="Chromosome"/>
</dbReference>
<evidence type="ECO:0000256" key="3">
    <source>
        <dbReference type="ARBA" id="ARBA00022448"/>
    </source>
</evidence>
<reference evidence="8 10" key="2">
    <citation type="submission" date="2021-03" db="EMBL/GenBank/DDBJ databases">
        <title>Mucilaginibacter strains isolated from gold and copper mining confer multi heavy-metal resistance.</title>
        <authorList>
            <person name="Li Y."/>
        </authorList>
    </citation>
    <scope>NUCLEOTIDE SEQUENCE [LARGE SCALE GENOMIC DNA]</scope>
    <source>
        <strain evidence="8 10">P2-4</strain>
    </source>
</reference>
<accession>A0AAE6JIP0</accession>
<reference evidence="7 9" key="1">
    <citation type="submission" date="2019-08" db="EMBL/GenBank/DDBJ databases">
        <title>Comparative genome analysis confer to the adaptation heavy metal polluted environment.</title>
        <authorList>
            <person name="Li Y."/>
        </authorList>
    </citation>
    <scope>NUCLEOTIDE SEQUENCE [LARGE SCALE GENOMIC DNA]</scope>
    <source>
        <strain evidence="7 9">P2</strain>
    </source>
</reference>
<dbReference type="Proteomes" id="UP000663940">
    <property type="component" value="Chromosome"/>
</dbReference>
<comment type="subcellular location">
    <subcellularLocation>
        <location evidence="1">Periplasm</location>
    </subcellularLocation>
</comment>
<evidence type="ECO:0000256" key="1">
    <source>
        <dbReference type="ARBA" id="ARBA00004418"/>
    </source>
</evidence>
<dbReference type="AlphaFoldDB" id="A0AAE6JIP0"/>
<keyword evidence="4 6" id="KW-0732">Signal</keyword>